<comment type="caution">
    <text evidence="1">The sequence shown here is derived from an EMBL/GenBank/DDBJ whole genome shotgun (WGS) entry which is preliminary data.</text>
</comment>
<reference evidence="1" key="1">
    <citation type="journal article" date="2021" name="PeerJ">
        <title>Extensive microbial diversity within the chicken gut microbiome revealed by metagenomics and culture.</title>
        <authorList>
            <person name="Gilroy R."/>
            <person name="Ravi A."/>
            <person name="Getino M."/>
            <person name="Pursley I."/>
            <person name="Horton D.L."/>
            <person name="Alikhan N.F."/>
            <person name="Baker D."/>
            <person name="Gharbi K."/>
            <person name="Hall N."/>
            <person name="Watson M."/>
            <person name="Adriaenssens E.M."/>
            <person name="Foster-Nyarko E."/>
            <person name="Jarju S."/>
            <person name="Secka A."/>
            <person name="Antonio M."/>
            <person name="Oren A."/>
            <person name="Chaudhuri R.R."/>
            <person name="La Ragione R."/>
            <person name="Hildebrand F."/>
            <person name="Pallen M.J."/>
        </authorList>
    </citation>
    <scope>NUCLEOTIDE SEQUENCE</scope>
    <source>
        <strain evidence="1">ChiBcec15-3976</strain>
    </source>
</reference>
<dbReference type="EMBL" id="DWUU01000048">
    <property type="protein sequence ID" value="HJD42918.1"/>
    <property type="molecule type" value="Genomic_DNA"/>
</dbReference>
<gene>
    <name evidence="1" type="ORF">H9910_07915</name>
</gene>
<protein>
    <recommendedName>
        <fullName evidence="3">Transposase (putative) YhgA-like domain-containing protein</fullName>
    </recommendedName>
</protein>
<evidence type="ECO:0000313" key="1">
    <source>
        <dbReference type="EMBL" id="HJD42918.1"/>
    </source>
</evidence>
<accession>A0A9D2U8R8</accession>
<organism evidence="1 2">
    <name type="scientific">Candidatus Mediterraneibacter quadrami</name>
    <dbReference type="NCBI Taxonomy" id="2838684"/>
    <lineage>
        <taxon>Bacteria</taxon>
        <taxon>Bacillati</taxon>
        <taxon>Bacillota</taxon>
        <taxon>Clostridia</taxon>
        <taxon>Lachnospirales</taxon>
        <taxon>Lachnospiraceae</taxon>
        <taxon>Mediterraneibacter</taxon>
    </lineage>
</organism>
<evidence type="ECO:0008006" key="3">
    <source>
        <dbReference type="Google" id="ProtNLM"/>
    </source>
</evidence>
<dbReference type="AlphaFoldDB" id="A0A9D2U8R8"/>
<name>A0A9D2U8R8_9FIRM</name>
<evidence type="ECO:0000313" key="2">
    <source>
        <dbReference type="Proteomes" id="UP000823909"/>
    </source>
</evidence>
<dbReference type="Proteomes" id="UP000823909">
    <property type="component" value="Unassembled WGS sequence"/>
</dbReference>
<proteinExistence type="predicted"/>
<sequence>MGSANVAVNSWLSDRERFADLFNGTLFDGKQLIHPEDLEDLDRETDILITGKSGKTRGLQRYRDIAKRWKGGSDLMVLACESQAKIHYAMPVRNMLYDSLTYTDQIRQLWGKSADRSGMTGEEYLSSFRKSDRIYPVITLVFYYDLKPWDGPTDLYGMFGLHENGVADNIIRKYVPNYHINLLDAGAVRNLKHFQTDLQQIFGVLKYRGNKTGLQNYMQENRDYFTRVNVDAYQALCAFLHSEKMLKEIKDSGKDVKIDMCQALEELYQDGVKEGREEGIAEGIAAVISNMLKSGMSITDIKKYTDADDRVIEQVQKDLK</sequence>
<reference evidence="1" key="2">
    <citation type="submission" date="2021-04" db="EMBL/GenBank/DDBJ databases">
        <authorList>
            <person name="Gilroy R."/>
        </authorList>
    </citation>
    <scope>NUCLEOTIDE SEQUENCE</scope>
    <source>
        <strain evidence="1">ChiBcec15-3976</strain>
    </source>
</reference>